<evidence type="ECO:0000256" key="7">
    <source>
        <dbReference type="ARBA" id="ARBA00022729"/>
    </source>
</evidence>
<feature type="domain" description="Metallo-beta-lactamase" evidence="12">
    <location>
        <begin position="85"/>
        <end position="273"/>
    </location>
</feature>
<comment type="subcellular location">
    <subcellularLocation>
        <location evidence="3">Periplasm</location>
    </subcellularLocation>
</comment>
<dbReference type="PANTHER" id="PTHR42951">
    <property type="entry name" value="METALLO-BETA-LACTAMASE DOMAIN-CONTAINING"/>
    <property type="match status" value="1"/>
</dbReference>
<keyword evidence="14" id="KW-1185">Reference proteome</keyword>
<evidence type="ECO:0000256" key="11">
    <source>
        <dbReference type="ARBA" id="ARBA00023251"/>
    </source>
</evidence>
<evidence type="ECO:0000256" key="4">
    <source>
        <dbReference type="ARBA" id="ARBA00005250"/>
    </source>
</evidence>
<dbReference type="Pfam" id="PF00753">
    <property type="entry name" value="Lactamase_B"/>
    <property type="match status" value="1"/>
</dbReference>
<dbReference type="EC" id="3.5.2.6" evidence="5"/>
<dbReference type="AlphaFoldDB" id="A0A1T4SBW7"/>
<keyword evidence="8" id="KW-0574">Periplasm</keyword>
<evidence type="ECO:0000256" key="5">
    <source>
        <dbReference type="ARBA" id="ARBA00012865"/>
    </source>
</evidence>
<name>A0A1T4SBW7_9GAMM</name>
<protein>
    <recommendedName>
        <fullName evidence="5">beta-lactamase</fullName>
        <ecNumber evidence="5">3.5.2.6</ecNumber>
    </recommendedName>
</protein>
<organism evidence="13 14">
    <name type="scientific">Lysobacter spongiicola DSM 21749</name>
    <dbReference type="NCBI Taxonomy" id="1122188"/>
    <lineage>
        <taxon>Bacteria</taxon>
        <taxon>Pseudomonadati</taxon>
        <taxon>Pseudomonadota</taxon>
        <taxon>Gammaproteobacteria</taxon>
        <taxon>Lysobacterales</taxon>
        <taxon>Lysobacteraceae</taxon>
        <taxon>Novilysobacter</taxon>
    </lineage>
</organism>
<evidence type="ECO:0000313" key="13">
    <source>
        <dbReference type="EMBL" id="SKA25361.1"/>
    </source>
</evidence>
<dbReference type="Gene3D" id="3.60.15.10">
    <property type="entry name" value="Ribonuclease Z/Hydroxyacylglutathione hydrolase-like"/>
    <property type="match status" value="1"/>
</dbReference>
<dbReference type="InterPro" id="IPR001018">
    <property type="entry name" value="Beta-lactamase_class-B_CS"/>
</dbReference>
<evidence type="ECO:0000313" key="14">
    <source>
        <dbReference type="Proteomes" id="UP000190061"/>
    </source>
</evidence>
<dbReference type="GO" id="GO:0008800">
    <property type="term" value="F:beta-lactamase activity"/>
    <property type="evidence" value="ECO:0007669"/>
    <property type="project" value="UniProtKB-EC"/>
</dbReference>
<dbReference type="EMBL" id="FUXP01000015">
    <property type="protein sequence ID" value="SKA25361.1"/>
    <property type="molecule type" value="Genomic_DNA"/>
</dbReference>
<gene>
    <name evidence="13" type="ORF">SAMN02745674_02705</name>
</gene>
<dbReference type="Proteomes" id="UP000190061">
    <property type="component" value="Unassembled WGS sequence"/>
</dbReference>
<dbReference type="GO" id="GO:0046677">
    <property type="term" value="P:response to antibiotic"/>
    <property type="evidence" value="ECO:0007669"/>
    <property type="project" value="UniProtKB-KW"/>
</dbReference>
<accession>A0A1T4SBW7</accession>
<dbReference type="PANTHER" id="PTHR42951:SF17">
    <property type="entry name" value="METALLO-BETA-LACTAMASE DOMAIN-CONTAINING PROTEIN"/>
    <property type="match status" value="1"/>
</dbReference>
<keyword evidence="6" id="KW-0479">Metal-binding</keyword>
<dbReference type="InterPro" id="IPR050855">
    <property type="entry name" value="NDM-1-like"/>
</dbReference>
<evidence type="ECO:0000256" key="1">
    <source>
        <dbReference type="ARBA" id="ARBA00001526"/>
    </source>
</evidence>
<dbReference type="InterPro" id="IPR001279">
    <property type="entry name" value="Metallo-B-lactamas"/>
</dbReference>
<keyword evidence="10" id="KW-0862">Zinc</keyword>
<dbReference type="SMART" id="SM00849">
    <property type="entry name" value="Lactamase_B"/>
    <property type="match status" value="1"/>
</dbReference>
<sequence>MAWRAWLRIEGATVETVPPPANPEPMNPMMPARLFALTCCLAAPVAMSAEAVLPQLKAYETRESWRTPVAPFRIADNTWYIGTEGLSALLVTTPDGAVLVDGGMPQAADMLLAHMRRVGVAPSDVRLILPSHAHGDHAGPLAAVKRATGAKVVANAETAVLLARGGSDDIHYGDAILYPPVQVDRLVQDGEKVELGRVTFTTHLTPAHTPGSTSWTWTDQRDGKPVRIAYVDSLSAPDYRLVDNPRFPGIVAAYRRGFAAVRALPCDLLIAPHPDGVGWTPAATEDRQPRPMSCSDYADRAERALDAALAEQRAGND</sequence>
<evidence type="ECO:0000256" key="9">
    <source>
        <dbReference type="ARBA" id="ARBA00022801"/>
    </source>
</evidence>
<reference evidence="13 14" key="1">
    <citation type="submission" date="2017-02" db="EMBL/GenBank/DDBJ databases">
        <authorList>
            <person name="Peterson S.W."/>
        </authorList>
    </citation>
    <scope>NUCLEOTIDE SEQUENCE [LARGE SCALE GENOMIC DNA]</scope>
    <source>
        <strain evidence="13 14">DSM 21749</strain>
    </source>
</reference>
<evidence type="ECO:0000259" key="12">
    <source>
        <dbReference type="SMART" id="SM00849"/>
    </source>
</evidence>
<dbReference type="NCBIfam" id="NF033105">
    <property type="entry name" value="bla_subclass_B3"/>
    <property type="match status" value="1"/>
</dbReference>
<dbReference type="STRING" id="1122188.SAMN02745674_02705"/>
<comment type="similarity">
    <text evidence="4">Belongs to the metallo-beta-lactamase superfamily. Class-B beta-lactamase family.</text>
</comment>
<evidence type="ECO:0000256" key="10">
    <source>
        <dbReference type="ARBA" id="ARBA00022833"/>
    </source>
</evidence>
<keyword evidence="9" id="KW-0378">Hydrolase</keyword>
<dbReference type="GO" id="GO:0008270">
    <property type="term" value="F:zinc ion binding"/>
    <property type="evidence" value="ECO:0007669"/>
    <property type="project" value="InterPro"/>
</dbReference>
<comment type="catalytic activity">
    <reaction evidence="1">
        <text>a beta-lactam + H2O = a substituted beta-amino acid</text>
        <dbReference type="Rhea" id="RHEA:20401"/>
        <dbReference type="ChEBI" id="CHEBI:15377"/>
        <dbReference type="ChEBI" id="CHEBI:35627"/>
        <dbReference type="ChEBI" id="CHEBI:140347"/>
        <dbReference type="EC" id="3.5.2.6"/>
    </reaction>
</comment>
<evidence type="ECO:0000256" key="3">
    <source>
        <dbReference type="ARBA" id="ARBA00004418"/>
    </source>
</evidence>
<dbReference type="PROSITE" id="PS00743">
    <property type="entry name" value="BETA_LACTAMASE_B_1"/>
    <property type="match status" value="1"/>
</dbReference>
<proteinExistence type="inferred from homology"/>
<keyword evidence="11" id="KW-0046">Antibiotic resistance</keyword>
<dbReference type="SUPFAM" id="SSF56281">
    <property type="entry name" value="Metallo-hydrolase/oxidoreductase"/>
    <property type="match status" value="1"/>
</dbReference>
<dbReference type="GO" id="GO:0042597">
    <property type="term" value="C:periplasmic space"/>
    <property type="evidence" value="ECO:0007669"/>
    <property type="project" value="UniProtKB-SubCell"/>
</dbReference>
<evidence type="ECO:0000256" key="8">
    <source>
        <dbReference type="ARBA" id="ARBA00022764"/>
    </source>
</evidence>
<dbReference type="NCBIfam" id="NF012229">
    <property type="entry name" value="bla_class_B_core"/>
    <property type="match status" value="1"/>
</dbReference>
<evidence type="ECO:0000256" key="6">
    <source>
        <dbReference type="ARBA" id="ARBA00022723"/>
    </source>
</evidence>
<dbReference type="InterPro" id="IPR036866">
    <property type="entry name" value="RibonucZ/Hydroxyglut_hydro"/>
</dbReference>
<dbReference type="GO" id="GO:0017001">
    <property type="term" value="P:antibiotic catabolic process"/>
    <property type="evidence" value="ECO:0007669"/>
    <property type="project" value="InterPro"/>
</dbReference>
<evidence type="ECO:0000256" key="2">
    <source>
        <dbReference type="ARBA" id="ARBA00001947"/>
    </source>
</evidence>
<keyword evidence="7" id="KW-0732">Signal</keyword>
<comment type="cofactor">
    <cofactor evidence="2">
        <name>Zn(2+)</name>
        <dbReference type="ChEBI" id="CHEBI:29105"/>
    </cofactor>
</comment>